<sequence length="1089" mass="123819">VKGGFTEEETLLLFANSLKSTVNKLPIQATRIHYLCKGEPILIALIGGLLEPYGDDLLRHSDRWEYYIKRLTRKDYNLKAQLFGAISLCIERLNPELRDLYQYFAVFVEDVNITPQVMQTIWKVDDIYVVQDKMTELQNKSLIVSYYNKELKTYVYGIHDLFLAYLKQQLNSSELIEQHRKLVSAYKSIANNNFANLPNDNYIFQYIGYHLKEAQLYDEFKIYFDLNFIGAKIKAIGTADLLRDFHLYKEFITRNEESLLLKLDQYIQFVKAKGHDLFKYKDTDIIQCGLGQNKESSVYKAALTIAKENPKFLYLQLQAPQENVYFTHTLDLHHDVAAACFTTDANKVLVGMQNGDITLWEQAYNQKLYVFSGHTESITNLQLSPDGKGFLSISDDGTVKIWSLEGVVTFTSNGEVYDENGFSANAPSPRVKQSHWTNFYGDSGRVDHSKTCKLADENDKLISASYSNEGDKIVTGCFSGRVVIWNIANDEPKIVQDIARRSDPITCVTFSNDDSLIIFSWDKNICIHYADTGEFLSQFCNNFPIKLLLFVPEFDTTLIAINSSTITMWTWNQIGLKILEPSMTLLDDRGQANFLCGALTSDGTYLVAASTDHYIRMWHIGTAKIVQEILNNKGLIICLDTFYDDTKNTVHMLLSGSDDNTVKQWHIQPVLQYKDTATLLPIFDCFWNYYSSTPRIAVVNTSNRVQVMNGHSLIIETDRMRSPIKAVRFSLCGNKIAIGLENGDIMEFDYKNRHYETLMSLHDSVVLLKYFSAVKDGCQNCSKNDLLLETALLVATAQNGWVTIYKNGRALCLIQPSPSNVSLKQVPIVPIVQCFYIRAAEMLLSVSENRTIKSWNLEDGSCSILIGDKISEKESSNYVVTMATISKDQSLLAITMADGCFEIYSLDVNNSVISLTWNQGKCFESPLRSCRFSHNGKILALGQDNGNIVIWSVDSKISMGTLYLHKSWVRYLLFSPAPALILISVGEQLAWWDLTKLPQDKHPKNCRRWSNSAKKRNLTIDVTAQMSNLNLGLWNDKEGRTDKPHLLSAIKLRGLHSTYISASHDFTSFFTIDKNGYLYIMEILRQNFG</sequence>
<comment type="caution">
    <text evidence="5">The sequence shown here is derived from an EMBL/GenBank/DDBJ whole genome shotgun (WGS) entry which is preliminary data.</text>
</comment>
<dbReference type="InterPro" id="IPR036388">
    <property type="entry name" value="WH-like_DNA-bd_sf"/>
</dbReference>
<dbReference type="Pfam" id="PF17908">
    <property type="entry name" value="APAF1_C"/>
    <property type="match status" value="1"/>
</dbReference>
<feature type="repeat" description="WD" evidence="2">
    <location>
        <begin position="454"/>
        <end position="495"/>
    </location>
</feature>
<dbReference type="SMART" id="SM00320">
    <property type="entry name" value="WD40"/>
    <property type="match status" value="10"/>
</dbReference>
<feature type="repeat" description="WD" evidence="2">
    <location>
        <begin position="598"/>
        <end position="628"/>
    </location>
</feature>
<accession>A0A8K0GDZ7</accession>
<keyword evidence="6" id="KW-1185">Reference proteome</keyword>
<keyword evidence="1" id="KW-0677">Repeat</keyword>
<protein>
    <submittedName>
        <fullName evidence="5">Uncharacterized protein</fullName>
    </submittedName>
</protein>
<feature type="domain" description="Apoptotic protease-activating factor 1 winged-helix" evidence="4">
    <location>
        <begin position="96"/>
        <end position="166"/>
    </location>
</feature>
<dbReference type="GO" id="GO:0005829">
    <property type="term" value="C:cytosol"/>
    <property type="evidence" value="ECO:0007669"/>
    <property type="project" value="UniProtKB-ARBA"/>
</dbReference>
<dbReference type="PANTHER" id="PTHR22845">
    <property type="entry name" value="APOPTOTIC PROTEASE-ACTIVATING FACTOR 1"/>
    <property type="match status" value="1"/>
</dbReference>
<dbReference type="InterPro" id="IPR015943">
    <property type="entry name" value="WD40/YVTN_repeat-like_dom_sf"/>
</dbReference>
<dbReference type="InterPro" id="IPR001680">
    <property type="entry name" value="WD40_rpt"/>
</dbReference>
<dbReference type="PROSITE" id="PS50082">
    <property type="entry name" value="WD_REPEATS_2"/>
    <property type="match status" value="3"/>
</dbReference>
<dbReference type="Pfam" id="PF21296">
    <property type="entry name" value="WHD_APAF1"/>
    <property type="match status" value="1"/>
</dbReference>
<dbReference type="SUPFAM" id="SSF50978">
    <property type="entry name" value="WD40 repeat-like"/>
    <property type="match status" value="2"/>
</dbReference>
<dbReference type="Gene3D" id="1.10.8.430">
    <property type="entry name" value="Helical domain of apoptotic protease-activating factors"/>
    <property type="match status" value="1"/>
</dbReference>
<evidence type="ECO:0000259" key="3">
    <source>
        <dbReference type="Pfam" id="PF17908"/>
    </source>
</evidence>
<dbReference type="Proteomes" id="UP000801492">
    <property type="component" value="Unassembled WGS sequence"/>
</dbReference>
<dbReference type="EMBL" id="VTPC01005816">
    <property type="protein sequence ID" value="KAF2895546.1"/>
    <property type="molecule type" value="Genomic_DNA"/>
</dbReference>
<evidence type="ECO:0000313" key="6">
    <source>
        <dbReference type="Proteomes" id="UP000801492"/>
    </source>
</evidence>
<feature type="domain" description="APAF-1 helical" evidence="3">
    <location>
        <begin position="177"/>
        <end position="308"/>
    </location>
</feature>
<dbReference type="PANTHER" id="PTHR22845:SF5">
    <property type="entry name" value="APOPTOTIC PROTEASE-ACTIVATING FACTOR 1"/>
    <property type="match status" value="1"/>
</dbReference>
<dbReference type="PROSITE" id="PS50294">
    <property type="entry name" value="WD_REPEATS_REGION"/>
    <property type="match status" value="1"/>
</dbReference>
<evidence type="ECO:0000256" key="1">
    <source>
        <dbReference type="ARBA" id="ARBA00022737"/>
    </source>
</evidence>
<name>A0A8K0GDZ7_IGNLU</name>
<dbReference type="Gene3D" id="2.130.10.10">
    <property type="entry name" value="YVTN repeat-like/Quinoprotein amine dehydrogenase"/>
    <property type="match status" value="4"/>
</dbReference>
<dbReference type="InterPro" id="IPR048975">
    <property type="entry name" value="WHD_APAF1"/>
</dbReference>
<reference evidence="5" key="1">
    <citation type="submission" date="2019-08" db="EMBL/GenBank/DDBJ databases">
        <title>The genome of the North American firefly Photinus pyralis.</title>
        <authorList>
            <consortium name="Photinus pyralis genome working group"/>
            <person name="Fallon T.R."/>
            <person name="Sander Lower S.E."/>
            <person name="Weng J.-K."/>
        </authorList>
    </citation>
    <scope>NUCLEOTIDE SEQUENCE</scope>
    <source>
        <strain evidence="5">TRF0915ILg1</strain>
        <tissue evidence="5">Whole body</tissue>
    </source>
</reference>
<dbReference type="InterPro" id="IPR042197">
    <property type="entry name" value="Apaf_helical"/>
</dbReference>
<dbReference type="OrthoDB" id="1357022at2759"/>
<dbReference type="AlphaFoldDB" id="A0A8K0GDZ7"/>
<dbReference type="Gene3D" id="1.25.40.370">
    <property type="match status" value="1"/>
</dbReference>
<feature type="repeat" description="WD" evidence="2">
    <location>
        <begin position="371"/>
        <end position="405"/>
    </location>
</feature>
<evidence type="ECO:0000259" key="4">
    <source>
        <dbReference type="Pfam" id="PF21296"/>
    </source>
</evidence>
<evidence type="ECO:0000313" key="5">
    <source>
        <dbReference type="EMBL" id="KAF2895546.1"/>
    </source>
</evidence>
<keyword evidence="2" id="KW-0853">WD repeat</keyword>
<dbReference type="InterPro" id="IPR041452">
    <property type="entry name" value="APAF1_C"/>
</dbReference>
<dbReference type="Gene3D" id="1.10.10.10">
    <property type="entry name" value="Winged helix-like DNA-binding domain superfamily/Winged helix DNA-binding domain"/>
    <property type="match status" value="1"/>
</dbReference>
<feature type="non-terminal residue" evidence="5">
    <location>
        <position position="1"/>
    </location>
</feature>
<gene>
    <name evidence="5" type="ORF">ILUMI_10629</name>
</gene>
<organism evidence="5 6">
    <name type="scientific">Ignelater luminosus</name>
    <name type="common">Cucubano</name>
    <name type="synonym">Pyrophorus luminosus</name>
    <dbReference type="NCBI Taxonomy" id="2038154"/>
    <lineage>
        <taxon>Eukaryota</taxon>
        <taxon>Metazoa</taxon>
        <taxon>Ecdysozoa</taxon>
        <taxon>Arthropoda</taxon>
        <taxon>Hexapoda</taxon>
        <taxon>Insecta</taxon>
        <taxon>Pterygota</taxon>
        <taxon>Neoptera</taxon>
        <taxon>Endopterygota</taxon>
        <taxon>Coleoptera</taxon>
        <taxon>Polyphaga</taxon>
        <taxon>Elateriformia</taxon>
        <taxon>Elateroidea</taxon>
        <taxon>Elateridae</taxon>
        <taxon>Agrypninae</taxon>
        <taxon>Pyrophorini</taxon>
        <taxon>Ignelater</taxon>
    </lineage>
</organism>
<evidence type="ECO:0000256" key="2">
    <source>
        <dbReference type="PROSITE-ProRule" id="PRU00221"/>
    </source>
</evidence>
<proteinExistence type="predicted"/>
<dbReference type="InterPro" id="IPR036322">
    <property type="entry name" value="WD40_repeat_dom_sf"/>
</dbReference>
<dbReference type="Pfam" id="PF00400">
    <property type="entry name" value="WD40"/>
    <property type="match status" value="4"/>
</dbReference>